<comment type="caution">
    <text evidence="2">The sequence shown here is derived from an EMBL/GenBank/DDBJ whole genome shotgun (WGS) entry which is preliminary data.</text>
</comment>
<name>A0A1F4VJL5_UNCKA</name>
<dbReference type="SUPFAM" id="SSF88723">
    <property type="entry name" value="PIN domain-like"/>
    <property type="match status" value="1"/>
</dbReference>
<organism evidence="2 3">
    <name type="scientific">candidate division WWE3 bacterium RIFCSPLOWO2_12_FULL_36_10</name>
    <dbReference type="NCBI Taxonomy" id="1802630"/>
    <lineage>
        <taxon>Bacteria</taxon>
        <taxon>Katanobacteria</taxon>
    </lineage>
</organism>
<protein>
    <recommendedName>
        <fullName evidence="1">PIN domain-containing protein</fullName>
    </recommendedName>
</protein>
<dbReference type="PANTHER" id="PTHR39664">
    <property type="match status" value="1"/>
</dbReference>
<proteinExistence type="predicted"/>
<feature type="domain" description="PIN" evidence="1">
    <location>
        <begin position="2"/>
        <end position="114"/>
    </location>
</feature>
<dbReference type="InterPro" id="IPR029060">
    <property type="entry name" value="PIN-like_dom_sf"/>
</dbReference>
<dbReference type="EMBL" id="MEVN01000014">
    <property type="protein sequence ID" value="OGC57391.1"/>
    <property type="molecule type" value="Genomic_DNA"/>
</dbReference>
<accession>A0A1F4VJL5</accession>
<gene>
    <name evidence="2" type="ORF">A3H26_03305</name>
</gene>
<sequence>MVVLDTNTLIRFFTKDDLIKAEKVKKLIESDEELYVPDVVFPEIEYVLLSFSYNSSRQKVLIAFKFLASKNNIYVSKHVKNAIEIYENSSLDMADCIIASSSKGNLLASFDRDLLLLKGVKVYW</sequence>
<evidence type="ECO:0000313" key="2">
    <source>
        <dbReference type="EMBL" id="OGC57391.1"/>
    </source>
</evidence>
<evidence type="ECO:0000259" key="1">
    <source>
        <dbReference type="Pfam" id="PF01850"/>
    </source>
</evidence>
<dbReference type="Proteomes" id="UP000177763">
    <property type="component" value="Unassembled WGS sequence"/>
</dbReference>
<dbReference type="PANTHER" id="PTHR39664:SF2">
    <property type="entry name" value="NUCLEIC ACID-BINDING PROTEIN, CONTAINING PIN DOMAIN-RELATED"/>
    <property type="match status" value="1"/>
</dbReference>
<dbReference type="STRING" id="1802630.A3H26_03305"/>
<reference evidence="2 3" key="1">
    <citation type="journal article" date="2016" name="Nat. Commun.">
        <title>Thousands of microbial genomes shed light on interconnected biogeochemical processes in an aquifer system.</title>
        <authorList>
            <person name="Anantharaman K."/>
            <person name="Brown C.T."/>
            <person name="Hug L.A."/>
            <person name="Sharon I."/>
            <person name="Castelle C.J."/>
            <person name="Probst A.J."/>
            <person name="Thomas B.C."/>
            <person name="Singh A."/>
            <person name="Wilkins M.J."/>
            <person name="Karaoz U."/>
            <person name="Brodie E.L."/>
            <person name="Williams K.H."/>
            <person name="Hubbard S.S."/>
            <person name="Banfield J.F."/>
        </authorList>
    </citation>
    <scope>NUCLEOTIDE SEQUENCE [LARGE SCALE GENOMIC DNA]</scope>
</reference>
<evidence type="ECO:0000313" key="3">
    <source>
        <dbReference type="Proteomes" id="UP000177763"/>
    </source>
</evidence>
<dbReference type="Gene3D" id="3.40.50.1010">
    <property type="entry name" value="5'-nuclease"/>
    <property type="match status" value="1"/>
</dbReference>
<dbReference type="Pfam" id="PF01850">
    <property type="entry name" value="PIN"/>
    <property type="match status" value="1"/>
</dbReference>
<dbReference type="InterPro" id="IPR002716">
    <property type="entry name" value="PIN_dom"/>
</dbReference>
<dbReference type="AlphaFoldDB" id="A0A1F4VJL5"/>